<sequence length="566" mass="63244">MKWDTVVLSIRVDQDVQEARKMMKFLQECGMFETDHMLVVSDPCDDVGSAGSALNALLNTAEHLCASRGLSVLNESLLESSKILILLLGASSKFLPLGAAFLVPPDNGVLETPWIAMDCPIANAIRNINMLAENVDKGVWICGTDALWEIVDAVQISCNDAEIAAFCFEGNPDDCHTHGVFDLGDENIVKSIDYKCDAPKAVPKIVLGLIYLPPSISTRFLSLYSVYPISRSTYYGVDSGAIGLKLSLFFDLILATCLSEEDFISTHVFEKSEKNIELLKHSRKEIWKRFHHLRSRAYCLPIKGYEYLGSPGGKHPTMTSEAVIHHLRDVMSERIRELALSQKQYYTTAVLKTAIACNSYCKDSFNIFKHLEKVCVESVPNCARALMLTAEFLALSAHGKGGLRSGPAANPTFSLIFEAIKKNPEDTQNIIELYQIIEEKWMRSENDMIRAARHLEGAAQIYTQIEVKRICEKYIPSPETRPTPSAPKSFTVEAAARIDLFGGWLDTPPITLHARPSAVVNMAITVDGRQVHDCLHFHQINYDLTNLEVLKFVFMAWGKMHKTRHM</sequence>
<comment type="caution">
    <text evidence="5">The sequence shown here is derived from an EMBL/GenBank/DDBJ whole genome shotgun (WGS) entry which is preliminary data.</text>
</comment>
<dbReference type="PANTHER" id="PTHR32463">
    <property type="entry name" value="L-FUCOSE KINASE"/>
    <property type="match status" value="1"/>
</dbReference>
<dbReference type="PANTHER" id="PTHR32463:SF0">
    <property type="entry name" value="L-FUCOSE KINASE"/>
    <property type="match status" value="1"/>
</dbReference>
<evidence type="ECO:0000259" key="4">
    <source>
        <dbReference type="Pfam" id="PF07959"/>
    </source>
</evidence>
<proteinExistence type="predicted"/>
<evidence type="ECO:0000256" key="1">
    <source>
        <dbReference type="ARBA" id="ARBA00022679"/>
    </source>
</evidence>
<dbReference type="EMBL" id="CATQJL010000316">
    <property type="protein sequence ID" value="CAJ0608589.1"/>
    <property type="molecule type" value="Genomic_DNA"/>
</dbReference>
<keyword evidence="3" id="KW-0418">Kinase</keyword>
<protein>
    <recommendedName>
        <fullName evidence="4">GDP-fucose pyrophosphorylase domain-containing protein</fullName>
    </recommendedName>
</protein>
<dbReference type="GO" id="GO:0050201">
    <property type="term" value="F:fucokinase activity"/>
    <property type="evidence" value="ECO:0007669"/>
    <property type="project" value="TreeGrafter"/>
</dbReference>
<dbReference type="InterPro" id="IPR052203">
    <property type="entry name" value="GHMP_Kinase-Related"/>
</dbReference>
<evidence type="ECO:0000256" key="2">
    <source>
        <dbReference type="ARBA" id="ARBA00022741"/>
    </source>
</evidence>
<dbReference type="GO" id="GO:0000166">
    <property type="term" value="F:nucleotide binding"/>
    <property type="evidence" value="ECO:0007669"/>
    <property type="project" value="UniProtKB-KW"/>
</dbReference>
<keyword evidence="2" id="KW-0547">Nucleotide-binding</keyword>
<reference evidence="5" key="1">
    <citation type="submission" date="2023-07" db="EMBL/GenBank/DDBJ databases">
        <authorList>
            <consortium name="CYATHOMIX"/>
        </authorList>
    </citation>
    <scope>NUCLEOTIDE SEQUENCE</scope>
    <source>
        <strain evidence="5">N/A</strain>
    </source>
</reference>
<dbReference type="AlphaFoldDB" id="A0AA36HD32"/>
<accession>A0AA36HD32</accession>
<evidence type="ECO:0000313" key="5">
    <source>
        <dbReference type="EMBL" id="CAJ0608589.1"/>
    </source>
</evidence>
<feature type="domain" description="GDP-fucose pyrophosphorylase" evidence="4">
    <location>
        <begin position="77"/>
        <end position="311"/>
    </location>
</feature>
<dbReference type="GO" id="GO:0042352">
    <property type="term" value="P:GDP-L-fucose salvage"/>
    <property type="evidence" value="ECO:0007669"/>
    <property type="project" value="TreeGrafter"/>
</dbReference>
<keyword evidence="1" id="KW-0808">Transferase</keyword>
<dbReference type="InterPro" id="IPR012887">
    <property type="entry name" value="GDP_fucose_pyrophosphorylase"/>
</dbReference>
<dbReference type="Pfam" id="PF07959">
    <property type="entry name" value="Fucose_pyrophosphorylase"/>
    <property type="match status" value="1"/>
</dbReference>
<name>A0AA36HD32_CYLNA</name>
<keyword evidence="6" id="KW-1185">Reference proteome</keyword>
<dbReference type="Proteomes" id="UP001176961">
    <property type="component" value="Unassembled WGS sequence"/>
</dbReference>
<gene>
    <name evidence="5" type="ORF">CYNAS_LOCUS20572</name>
</gene>
<evidence type="ECO:0000313" key="6">
    <source>
        <dbReference type="Proteomes" id="UP001176961"/>
    </source>
</evidence>
<organism evidence="5 6">
    <name type="scientific">Cylicocyclus nassatus</name>
    <name type="common">Nematode worm</name>
    <dbReference type="NCBI Taxonomy" id="53992"/>
    <lineage>
        <taxon>Eukaryota</taxon>
        <taxon>Metazoa</taxon>
        <taxon>Ecdysozoa</taxon>
        <taxon>Nematoda</taxon>
        <taxon>Chromadorea</taxon>
        <taxon>Rhabditida</taxon>
        <taxon>Rhabditina</taxon>
        <taxon>Rhabditomorpha</taxon>
        <taxon>Strongyloidea</taxon>
        <taxon>Strongylidae</taxon>
        <taxon>Cylicocyclus</taxon>
    </lineage>
</organism>
<evidence type="ECO:0000256" key="3">
    <source>
        <dbReference type="ARBA" id="ARBA00022777"/>
    </source>
</evidence>